<evidence type="ECO:0000313" key="2">
    <source>
        <dbReference type="Proteomes" id="UP000095713"/>
    </source>
</evidence>
<reference evidence="1 2" key="1">
    <citation type="submission" date="2016-05" db="EMBL/GenBank/DDBJ databases">
        <title>Draft Genome Sequence of Algibacter sp. Strain SK-16 Isolated from the Surface Water of Aburatsubo Inlet.</title>
        <authorList>
            <person name="Wong S.-K."/>
            <person name="Yoshizawa S."/>
            <person name="Nakajima Y."/>
            <person name="Ogura Y."/>
            <person name="Tetsuya H."/>
            <person name="Hamasaki K."/>
        </authorList>
    </citation>
    <scope>NUCLEOTIDE SEQUENCE [LARGE SCALE GENOMIC DNA]</scope>
    <source>
        <strain evidence="1 2">SK-16</strain>
    </source>
</reference>
<keyword evidence="2" id="KW-1185">Reference proteome</keyword>
<accession>A0A1E5TE67</accession>
<protein>
    <submittedName>
        <fullName evidence="1">Response regulator receiver protein</fullName>
    </submittedName>
</protein>
<comment type="caution">
    <text evidence="1">The sequence shown here is derived from an EMBL/GenBank/DDBJ whole genome shotgun (WGS) entry which is preliminary data.</text>
</comment>
<organism evidence="1 2">
    <name type="scientific">Flavivirga aquatica</name>
    <dbReference type="NCBI Taxonomy" id="1849968"/>
    <lineage>
        <taxon>Bacteria</taxon>
        <taxon>Pseudomonadati</taxon>
        <taxon>Bacteroidota</taxon>
        <taxon>Flavobacteriia</taxon>
        <taxon>Flavobacteriales</taxon>
        <taxon>Flavobacteriaceae</taxon>
        <taxon>Flavivirga</taxon>
    </lineage>
</organism>
<sequence>MFKKILVAEDFGGENLGIIQTLTEKLKGVEIQNELYCDKAYNRFKIAETNNIPFELLITDLHFKESLVSRKLSSGIELINAIKLIQPKIKVIVYSMVDNVTQINTLFKEQNINGYVCKGRHGLTELISAIYNIYQNKTYLSPQINLVDNDVFELDNFDLSILKELANGFNKKEIVQKFKEQNITPNSESTIDKKISKLFDHFEAKNTTHLISKLIKIGVL</sequence>
<gene>
    <name evidence="1" type="ORF">A8C32_13265</name>
</gene>
<proteinExistence type="predicted"/>
<dbReference type="AlphaFoldDB" id="A0A1E5TE67"/>
<dbReference type="OrthoDB" id="659223at2"/>
<dbReference type="Gene3D" id="3.40.50.2300">
    <property type="match status" value="1"/>
</dbReference>
<evidence type="ECO:0000313" key="1">
    <source>
        <dbReference type="EMBL" id="OEK09665.1"/>
    </source>
</evidence>
<dbReference type="RefSeq" id="WP_069829099.1">
    <property type="nucleotide sequence ID" value="NZ_MDJD01000007.1"/>
</dbReference>
<dbReference type="SUPFAM" id="SSF52172">
    <property type="entry name" value="CheY-like"/>
    <property type="match status" value="1"/>
</dbReference>
<dbReference type="EMBL" id="MDJD01000007">
    <property type="protein sequence ID" value="OEK09665.1"/>
    <property type="molecule type" value="Genomic_DNA"/>
</dbReference>
<dbReference type="Proteomes" id="UP000095713">
    <property type="component" value="Unassembled WGS sequence"/>
</dbReference>
<name>A0A1E5TE67_9FLAO</name>
<dbReference type="STRING" id="1849968.A8C32_13265"/>
<dbReference type="InterPro" id="IPR011006">
    <property type="entry name" value="CheY-like_superfamily"/>
</dbReference>